<feature type="transmembrane region" description="Helical" evidence="2">
    <location>
        <begin position="247"/>
        <end position="268"/>
    </location>
</feature>
<feature type="transmembrane region" description="Helical" evidence="2">
    <location>
        <begin position="180"/>
        <end position="197"/>
    </location>
</feature>
<accession>A0ABQ6N2Z0</accession>
<feature type="compositionally biased region" description="Low complexity" evidence="1">
    <location>
        <begin position="34"/>
        <end position="44"/>
    </location>
</feature>
<feature type="region of interest" description="Disordered" evidence="1">
    <location>
        <begin position="1"/>
        <end position="44"/>
    </location>
</feature>
<dbReference type="EMBL" id="BRYB01000819">
    <property type="protein sequence ID" value="GMI38361.1"/>
    <property type="molecule type" value="Genomic_DNA"/>
</dbReference>
<evidence type="ECO:0000313" key="4">
    <source>
        <dbReference type="Proteomes" id="UP001165060"/>
    </source>
</evidence>
<sequence>MNLEKSTATPKKKNTSKAATPKKKTTATPKKSRAATPKKTPKRATTLAALKVKTGSYILDKSTSAGSVGRVVKLSKSAASVLWMNGHVLSYEPAFLAGVISEFGKADEAEIEFWCSQGWIYNPKTNTAQKADDLVFASTSLEASKKTTTGPNLALVRIFLTAAFSLLAFAFAFPVGPTDASRGVLGAFMLGASGLRVSPRIVDKLAAIVPPPLPARACVYLSGVAEFVAGMLLLVGVVVVGAEGSEYGGDLCVAILLGVYPANIFHGFSQEAQRKSGMGGGGGGLMARIFMQLVLIKWAGKHASVKWWE</sequence>
<feature type="transmembrane region" description="Helical" evidence="2">
    <location>
        <begin position="154"/>
        <end position="174"/>
    </location>
</feature>
<feature type="transmembrane region" description="Helical" evidence="2">
    <location>
        <begin position="218"/>
        <end position="241"/>
    </location>
</feature>
<dbReference type="Proteomes" id="UP001165060">
    <property type="component" value="Unassembled WGS sequence"/>
</dbReference>
<evidence type="ECO:0000256" key="2">
    <source>
        <dbReference type="SAM" id="Phobius"/>
    </source>
</evidence>
<name>A0ABQ6N2Z0_9STRA</name>
<keyword evidence="2" id="KW-1133">Transmembrane helix</keyword>
<protein>
    <submittedName>
        <fullName evidence="3">Uncharacterized protein</fullName>
    </submittedName>
</protein>
<comment type="caution">
    <text evidence="3">The sequence shown here is derived from an EMBL/GenBank/DDBJ whole genome shotgun (WGS) entry which is preliminary data.</text>
</comment>
<keyword evidence="2" id="KW-0812">Transmembrane</keyword>
<keyword evidence="2" id="KW-0472">Membrane</keyword>
<reference evidence="3 4" key="1">
    <citation type="journal article" date="2023" name="Commun. Biol.">
        <title>Genome analysis of Parmales, the sister group of diatoms, reveals the evolutionary specialization of diatoms from phago-mixotrophs to photoautotrophs.</title>
        <authorList>
            <person name="Ban H."/>
            <person name="Sato S."/>
            <person name="Yoshikawa S."/>
            <person name="Yamada K."/>
            <person name="Nakamura Y."/>
            <person name="Ichinomiya M."/>
            <person name="Sato N."/>
            <person name="Blanc-Mathieu R."/>
            <person name="Endo H."/>
            <person name="Kuwata A."/>
            <person name="Ogata H."/>
        </authorList>
    </citation>
    <scope>NUCLEOTIDE SEQUENCE [LARGE SCALE GENOMIC DNA]</scope>
</reference>
<evidence type="ECO:0000313" key="3">
    <source>
        <dbReference type="EMBL" id="GMI38361.1"/>
    </source>
</evidence>
<keyword evidence="4" id="KW-1185">Reference proteome</keyword>
<feature type="compositionally biased region" description="Basic residues" evidence="1">
    <location>
        <begin position="10"/>
        <end position="33"/>
    </location>
</feature>
<evidence type="ECO:0000256" key="1">
    <source>
        <dbReference type="SAM" id="MobiDB-lite"/>
    </source>
</evidence>
<gene>
    <name evidence="3" type="ORF">TeGR_g9187</name>
</gene>
<proteinExistence type="predicted"/>
<organism evidence="3 4">
    <name type="scientific">Tetraparma gracilis</name>
    <dbReference type="NCBI Taxonomy" id="2962635"/>
    <lineage>
        <taxon>Eukaryota</taxon>
        <taxon>Sar</taxon>
        <taxon>Stramenopiles</taxon>
        <taxon>Ochrophyta</taxon>
        <taxon>Bolidophyceae</taxon>
        <taxon>Parmales</taxon>
        <taxon>Triparmaceae</taxon>
        <taxon>Tetraparma</taxon>
    </lineage>
</organism>